<dbReference type="Proteomes" id="UP000790787">
    <property type="component" value="Chromosome 3"/>
</dbReference>
<sequence length="509" mass="56226">MADSSPATRNNSTSITDLDMDALVHCATYLNLQNLSNMAMSCKYLQRAAYSDYIWQSLFRQQWSPIVPSSFPHIPTAREAYLARRSDVLQFKFVDPIVVEFATEVKPHENLHLDKDNIIFSQGSSVHIVNIGNFLDGSDPYVTLGDHTSRITSMSNSHNPTNCRLIPFEETCLYSSKMQKNDNLLVTSSFDHSIRLWWKGRCQRCFRGHNGPVSTLSDKLLGDCPSNILASGGLDGTVRLWSLDSSGKRGQQALKATLYGHEKPVVLMSVAGHKTYLLVSISKNSKVMVWDTSTSSSVRSSCCVGKSTVPGAPKALKCHESLIYVAAGSSVVAIDIRTMRQVFKVNHQEELHSFQMLPEKSLICTGLAQRAMLWDVRRGGDIQKGEAVAELDGHKGNVNLLYMDPYKIVSGGLEDIEIHVWETGNGRRTCSLLSCLQCDSPPGFGCSTMAVDGCRIVTACNNEDHSALYFQDFNNAMVPISSDSGILESKFWGPQSQSDTEEEPDNDST</sequence>
<name>A0AC58UAR3_TOBAC</name>
<reference evidence="1" key="1">
    <citation type="journal article" date="2014" name="Nat. Commun.">
        <title>The tobacco genome sequence and its comparison with those of tomato and potato.</title>
        <authorList>
            <person name="Sierro N."/>
            <person name="Battey J.N."/>
            <person name="Ouadi S."/>
            <person name="Bakaher N."/>
            <person name="Bovet L."/>
            <person name="Willig A."/>
            <person name="Goepfert S."/>
            <person name="Peitsch M.C."/>
            <person name="Ivanov N.V."/>
        </authorList>
    </citation>
    <scope>NUCLEOTIDE SEQUENCE [LARGE SCALE GENOMIC DNA]</scope>
</reference>
<reference evidence="2" key="2">
    <citation type="submission" date="2025-08" db="UniProtKB">
        <authorList>
            <consortium name="RefSeq"/>
        </authorList>
    </citation>
    <scope>IDENTIFICATION</scope>
    <source>
        <tissue evidence="2">Leaf</tissue>
    </source>
</reference>
<evidence type="ECO:0000313" key="1">
    <source>
        <dbReference type="Proteomes" id="UP000790787"/>
    </source>
</evidence>
<proteinExistence type="predicted"/>
<gene>
    <name evidence="2" type="primary">LOC107759590</name>
</gene>
<protein>
    <submittedName>
        <fullName evidence="2">Uncharacterized protein LOC107759590 isoform X1</fullName>
    </submittedName>
</protein>
<organism evidence="1 2">
    <name type="scientific">Nicotiana tabacum</name>
    <name type="common">Common tobacco</name>
    <dbReference type="NCBI Taxonomy" id="4097"/>
    <lineage>
        <taxon>Eukaryota</taxon>
        <taxon>Viridiplantae</taxon>
        <taxon>Streptophyta</taxon>
        <taxon>Embryophyta</taxon>
        <taxon>Tracheophyta</taxon>
        <taxon>Spermatophyta</taxon>
        <taxon>Magnoliopsida</taxon>
        <taxon>eudicotyledons</taxon>
        <taxon>Gunneridae</taxon>
        <taxon>Pentapetalae</taxon>
        <taxon>asterids</taxon>
        <taxon>lamiids</taxon>
        <taxon>Solanales</taxon>
        <taxon>Solanaceae</taxon>
        <taxon>Nicotianoideae</taxon>
        <taxon>Nicotianeae</taxon>
        <taxon>Nicotiana</taxon>
    </lineage>
</organism>
<keyword evidence="1" id="KW-1185">Reference proteome</keyword>
<evidence type="ECO:0000313" key="2">
    <source>
        <dbReference type="RefSeq" id="XP_075106583.1"/>
    </source>
</evidence>
<dbReference type="RefSeq" id="XP_075106583.1">
    <property type="nucleotide sequence ID" value="XM_075250482.1"/>
</dbReference>
<accession>A0AC58UAR3</accession>